<feature type="region of interest" description="Disordered" evidence="1">
    <location>
        <begin position="129"/>
        <end position="149"/>
    </location>
</feature>
<protein>
    <submittedName>
        <fullName evidence="2">Uncharacterized protein</fullName>
    </submittedName>
</protein>
<evidence type="ECO:0000256" key="1">
    <source>
        <dbReference type="SAM" id="MobiDB-lite"/>
    </source>
</evidence>
<accession>A0ABP1A1Z6</accession>
<keyword evidence="3" id="KW-1185">Reference proteome</keyword>
<dbReference type="EMBL" id="CAXHBF010000589">
    <property type="protein sequence ID" value="CAK9856904.1"/>
    <property type="molecule type" value="Genomic_DNA"/>
</dbReference>
<reference evidence="2" key="1">
    <citation type="submission" date="2024-03" db="EMBL/GenBank/DDBJ databases">
        <authorList>
            <consortium name="ELIXIR-Norway"/>
            <consortium name="Elixir Norway"/>
        </authorList>
    </citation>
    <scope>NUCLEOTIDE SEQUENCE</scope>
</reference>
<name>A0ABP1A1Z6_9BRYO</name>
<evidence type="ECO:0000313" key="3">
    <source>
        <dbReference type="Proteomes" id="UP001497522"/>
    </source>
</evidence>
<sequence>MVCKASGLLKERTKAFSFDVERLKRLEHARNGELRSNSYTKKAPSAKRPMVSFFKSLEVHIPLLGVDNIRKINAQPAMSNNSAKIVNLLAPQPVAYDFESNRPGPVTFRNGGSPNVNNKTTTVVVKLPEEEKRASERLALPSSGTEVLQ</sequence>
<gene>
    <name evidence="2" type="ORF">CSSPJE1EN2_LOCUS26836</name>
</gene>
<organism evidence="2 3">
    <name type="scientific">Sphagnum jensenii</name>
    <dbReference type="NCBI Taxonomy" id="128206"/>
    <lineage>
        <taxon>Eukaryota</taxon>
        <taxon>Viridiplantae</taxon>
        <taxon>Streptophyta</taxon>
        <taxon>Embryophyta</taxon>
        <taxon>Bryophyta</taxon>
        <taxon>Sphagnophytina</taxon>
        <taxon>Sphagnopsida</taxon>
        <taxon>Sphagnales</taxon>
        <taxon>Sphagnaceae</taxon>
        <taxon>Sphagnum</taxon>
    </lineage>
</organism>
<evidence type="ECO:0000313" key="2">
    <source>
        <dbReference type="EMBL" id="CAK9856904.1"/>
    </source>
</evidence>
<dbReference type="Proteomes" id="UP001497522">
    <property type="component" value="Unassembled WGS sequence"/>
</dbReference>
<proteinExistence type="predicted"/>
<comment type="caution">
    <text evidence="2">The sequence shown here is derived from an EMBL/GenBank/DDBJ whole genome shotgun (WGS) entry which is preliminary data.</text>
</comment>